<dbReference type="Pfam" id="PF05065">
    <property type="entry name" value="Phage_capsid"/>
    <property type="match status" value="1"/>
</dbReference>
<organism evidence="2 3">
    <name type="scientific">Candidatus Woesebacteria bacterium RIFCSPHIGHO2_01_FULL_40_22</name>
    <dbReference type="NCBI Taxonomy" id="1802499"/>
    <lineage>
        <taxon>Bacteria</taxon>
        <taxon>Candidatus Woeseibacteriota</taxon>
    </lineage>
</organism>
<feature type="domain" description="Phage capsid-like C-terminal" evidence="1">
    <location>
        <begin position="8"/>
        <end position="54"/>
    </location>
</feature>
<name>A0A1F7YGH7_9BACT</name>
<dbReference type="InterPro" id="IPR054612">
    <property type="entry name" value="Phage_capsid-like_C"/>
</dbReference>
<gene>
    <name evidence="2" type="ORF">A2628_00385</name>
</gene>
<dbReference type="EMBL" id="MGGL01000017">
    <property type="protein sequence ID" value="OGM25989.1"/>
    <property type="molecule type" value="Genomic_DNA"/>
</dbReference>
<accession>A0A1F7YGH7</accession>
<evidence type="ECO:0000259" key="1">
    <source>
        <dbReference type="Pfam" id="PF05065"/>
    </source>
</evidence>
<proteinExistence type="predicted"/>
<reference evidence="2 3" key="1">
    <citation type="journal article" date="2016" name="Nat. Commun.">
        <title>Thousands of microbial genomes shed light on interconnected biogeochemical processes in an aquifer system.</title>
        <authorList>
            <person name="Anantharaman K."/>
            <person name="Brown C.T."/>
            <person name="Hug L.A."/>
            <person name="Sharon I."/>
            <person name="Castelle C.J."/>
            <person name="Probst A.J."/>
            <person name="Thomas B.C."/>
            <person name="Singh A."/>
            <person name="Wilkins M.J."/>
            <person name="Karaoz U."/>
            <person name="Brodie E.L."/>
            <person name="Williams K.H."/>
            <person name="Hubbard S.S."/>
            <person name="Banfield J.F."/>
        </authorList>
    </citation>
    <scope>NUCLEOTIDE SEQUENCE [LARGE SCALE GENOMIC DNA]</scope>
</reference>
<dbReference type="SUPFAM" id="SSF56563">
    <property type="entry name" value="Major capsid protein gp5"/>
    <property type="match status" value="1"/>
</dbReference>
<evidence type="ECO:0000313" key="2">
    <source>
        <dbReference type="EMBL" id="OGM25989.1"/>
    </source>
</evidence>
<protein>
    <recommendedName>
        <fullName evidence="1">Phage capsid-like C-terminal domain-containing protein</fullName>
    </recommendedName>
</protein>
<comment type="caution">
    <text evidence="2">The sequence shown here is derived from an EMBL/GenBank/DDBJ whole genome shotgun (WGS) entry which is preliminary data.</text>
</comment>
<dbReference type="AlphaFoldDB" id="A0A1F7YGH7"/>
<dbReference type="Proteomes" id="UP000179221">
    <property type="component" value="Unassembled WGS sequence"/>
</dbReference>
<evidence type="ECO:0000313" key="3">
    <source>
        <dbReference type="Proteomes" id="UP000179221"/>
    </source>
</evidence>
<sequence length="67" mass="7892">MSGQVERLPDLLYGYPFYEQNDINQSEIYFGDWKMYVIGDRQTISVRTTTEGGEAWRRNSMEVKFSS</sequence>